<evidence type="ECO:0000256" key="1">
    <source>
        <dbReference type="SAM" id="MobiDB-lite"/>
    </source>
</evidence>
<reference evidence="4" key="1">
    <citation type="submission" date="2016-03" db="EMBL/GenBank/DDBJ databases">
        <title>Complete genome sequence of the type strain Actinoalloteichus hymeniacidonis DSM 45092.</title>
        <authorList>
            <person name="Schaffert L."/>
            <person name="Albersmeier A."/>
            <person name="Winkler A."/>
            <person name="Kalinowski J."/>
            <person name="Zotchev S."/>
            <person name="Ruckert C."/>
        </authorList>
    </citation>
    <scope>NUCLEOTIDE SEQUENCE [LARGE SCALE GENOMIC DNA]</scope>
    <source>
        <strain evidence="4">HPA177(T) (DSM 45092(T))</strain>
    </source>
</reference>
<dbReference type="Proteomes" id="UP000095210">
    <property type="component" value="Chromosome"/>
</dbReference>
<evidence type="ECO:0000313" key="4">
    <source>
        <dbReference type="Proteomes" id="UP000095210"/>
    </source>
</evidence>
<dbReference type="AlphaFoldDB" id="A0AAC9HQZ7"/>
<dbReference type="Gene3D" id="1.20.120.680">
    <property type="entry name" value="Formiminotetrahydrofolate cyclodeaminase monomer, up-and-down helical bundle"/>
    <property type="match status" value="1"/>
</dbReference>
<organism evidence="3 4">
    <name type="scientific">Actinoalloteichus hymeniacidonis</name>
    <dbReference type="NCBI Taxonomy" id="340345"/>
    <lineage>
        <taxon>Bacteria</taxon>
        <taxon>Bacillati</taxon>
        <taxon>Actinomycetota</taxon>
        <taxon>Actinomycetes</taxon>
        <taxon>Pseudonocardiales</taxon>
        <taxon>Pseudonocardiaceae</taxon>
        <taxon>Actinoalloteichus</taxon>
    </lineage>
</organism>
<proteinExistence type="predicted"/>
<dbReference type="Pfam" id="PF04961">
    <property type="entry name" value="FTCD_C"/>
    <property type="match status" value="1"/>
</dbReference>
<dbReference type="GO" id="GO:0003824">
    <property type="term" value="F:catalytic activity"/>
    <property type="evidence" value="ECO:0007669"/>
    <property type="project" value="InterPro"/>
</dbReference>
<gene>
    <name evidence="3" type="ORF">TL08_14060</name>
</gene>
<dbReference type="KEGG" id="ahm:TL08_14060"/>
<dbReference type="InterPro" id="IPR036178">
    <property type="entry name" value="Formintransfe-cycloase-like_sf"/>
</dbReference>
<keyword evidence="4" id="KW-1185">Reference proteome</keyword>
<dbReference type="InterPro" id="IPR007044">
    <property type="entry name" value="Cyclodeamin/CycHdrlase"/>
</dbReference>
<dbReference type="RefSeq" id="WP_069849454.1">
    <property type="nucleotide sequence ID" value="NZ_CP014859.1"/>
</dbReference>
<feature type="domain" description="Cyclodeaminase/cyclohydrolase" evidence="2">
    <location>
        <begin position="5"/>
        <end position="183"/>
    </location>
</feature>
<sequence>MRDQSIEGFLDDLAARTPAPDGGAAACLHAAQAAALLAMVARYTDGDRHAEHSEIVGTALAEAEILRLRALELAEQDVHTPREVGAARSHPRSTRAEKAARRDAIQHALSGAARPSVDTIALVAEILALAETLLSVGDRDVIADVAAAAEAARAAAAIARVNVEVDLANIEDLGAQVALREEVAGVDDLLDRAHRLTETVRATIR</sequence>
<accession>A0AAC9HQZ7</accession>
<evidence type="ECO:0000259" key="2">
    <source>
        <dbReference type="Pfam" id="PF04961"/>
    </source>
</evidence>
<dbReference type="SUPFAM" id="SSF101262">
    <property type="entry name" value="Methenyltetrahydrofolate cyclohydrolase-like"/>
    <property type="match status" value="1"/>
</dbReference>
<dbReference type="EMBL" id="CP014859">
    <property type="protein sequence ID" value="AOS63626.1"/>
    <property type="molecule type" value="Genomic_DNA"/>
</dbReference>
<evidence type="ECO:0000313" key="3">
    <source>
        <dbReference type="EMBL" id="AOS63626.1"/>
    </source>
</evidence>
<protein>
    <submittedName>
        <fullName evidence="3">Methenyl tetrahydrofolate cyclohydrolase</fullName>
    </submittedName>
</protein>
<feature type="region of interest" description="Disordered" evidence="1">
    <location>
        <begin position="81"/>
        <end position="100"/>
    </location>
</feature>
<name>A0AAC9HQZ7_9PSEU</name>